<dbReference type="EMBL" id="AYRZ02000011">
    <property type="protein sequence ID" value="PHT67581.1"/>
    <property type="molecule type" value="Genomic_DNA"/>
</dbReference>
<evidence type="ECO:0000256" key="1">
    <source>
        <dbReference type="SAM" id="MobiDB-lite"/>
    </source>
</evidence>
<proteinExistence type="predicted"/>
<dbReference type="AlphaFoldDB" id="A0A2G2YDE3"/>
<dbReference type="Proteomes" id="UP000222542">
    <property type="component" value="Unassembled WGS sequence"/>
</dbReference>
<sequence length="103" mass="11716">MKESCMIHYGSEIGLASLGVMTPTQIMPWDCGVFVARCAEYLWEGMTVPSVGFEEEYHRMRYASLFQNYGLLKAKKGYVSENEDPPRPKTHPLPDKRAIVSIE</sequence>
<feature type="region of interest" description="Disordered" evidence="1">
    <location>
        <begin position="79"/>
        <end position="103"/>
    </location>
</feature>
<evidence type="ECO:0000313" key="3">
    <source>
        <dbReference type="Proteomes" id="UP000222542"/>
    </source>
</evidence>
<reference evidence="2 3" key="1">
    <citation type="journal article" date="2014" name="Nat. Genet.">
        <title>Genome sequence of the hot pepper provides insights into the evolution of pungency in Capsicum species.</title>
        <authorList>
            <person name="Kim S."/>
            <person name="Park M."/>
            <person name="Yeom S.I."/>
            <person name="Kim Y.M."/>
            <person name="Lee J.M."/>
            <person name="Lee H.A."/>
            <person name="Seo E."/>
            <person name="Choi J."/>
            <person name="Cheong K."/>
            <person name="Kim K.T."/>
            <person name="Jung K."/>
            <person name="Lee G.W."/>
            <person name="Oh S.K."/>
            <person name="Bae C."/>
            <person name="Kim S.B."/>
            <person name="Lee H.Y."/>
            <person name="Kim S.Y."/>
            <person name="Kim M.S."/>
            <person name="Kang B.C."/>
            <person name="Jo Y.D."/>
            <person name="Yang H.B."/>
            <person name="Jeong H.J."/>
            <person name="Kang W.H."/>
            <person name="Kwon J.K."/>
            <person name="Shin C."/>
            <person name="Lim J.Y."/>
            <person name="Park J.H."/>
            <person name="Huh J.H."/>
            <person name="Kim J.S."/>
            <person name="Kim B.D."/>
            <person name="Cohen O."/>
            <person name="Paran I."/>
            <person name="Suh M.C."/>
            <person name="Lee S.B."/>
            <person name="Kim Y.K."/>
            <person name="Shin Y."/>
            <person name="Noh S.J."/>
            <person name="Park J."/>
            <person name="Seo Y.S."/>
            <person name="Kwon S.Y."/>
            <person name="Kim H.A."/>
            <person name="Park J.M."/>
            <person name="Kim H.J."/>
            <person name="Choi S.B."/>
            <person name="Bosland P.W."/>
            <person name="Reeves G."/>
            <person name="Jo S.H."/>
            <person name="Lee B.W."/>
            <person name="Cho H.T."/>
            <person name="Choi H.S."/>
            <person name="Lee M.S."/>
            <person name="Yu Y."/>
            <person name="Do Choi Y."/>
            <person name="Park B.S."/>
            <person name="van Deynze A."/>
            <person name="Ashrafi H."/>
            <person name="Hill T."/>
            <person name="Kim W.T."/>
            <person name="Pai H.S."/>
            <person name="Ahn H.K."/>
            <person name="Yeam I."/>
            <person name="Giovannoni J.J."/>
            <person name="Rose J.K."/>
            <person name="Sorensen I."/>
            <person name="Lee S.J."/>
            <person name="Kim R.W."/>
            <person name="Choi I.Y."/>
            <person name="Choi B.S."/>
            <person name="Lim J.S."/>
            <person name="Lee Y.H."/>
            <person name="Choi D."/>
        </authorList>
    </citation>
    <scope>NUCLEOTIDE SEQUENCE [LARGE SCALE GENOMIC DNA]</scope>
    <source>
        <strain evidence="3">cv. CM334</strain>
    </source>
</reference>
<keyword evidence="3" id="KW-1185">Reference proteome</keyword>
<accession>A0A2G2YDE3</accession>
<gene>
    <name evidence="2" type="ORF">T459_27068</name>
</gene>
<dbReference type="PANTHER" id="PTHR33022:SF13">
    <property type="entry name" value="UBIQUITIN-LIKE PROTEASE FAMILY PROFILE DOMAIN-CONTAINING PROTEIN"/>
    <property type="match status" value="1"/>
</dbReference>
<dbReference type="Gramene" id="PHT67581">
    <property type="protein sequence ID" value="PHT67581"/>
    <property type="gene ID" value="T459_27068"/>
</dbReference>
<feature type="compositionally biased region" description="Basic and acidic residues" evidence="1">
    <location>
        <begin position="84"/>
        <end position="103"/>
    </location>
</feature>
<dbReference type="InterPro" id="IPR038765">
    <property type="entry name" value="Papain-like_cys_pep_sf"/>
</dbReference>
<evidence type="ECO:0000313" key="2">
    <source>
        <dbReference type="EMBL" id="PHT67581.1"/>
    </source>
</evidence>
<name>A0A2G2YDE3_CAPAN</name>
<reference evidence="2 3" key="2">
    <citation type="journal article" date="2017" name="Genome Biol.">
        <title>New reference genome sequences of hot pepper reveal the massive evolution of plant disease-resistance genes by retroduplication.</title>
        <authorList>
            <person name="Kim S."/>
            <person name="Park J."/>
            <person name="Yeom S.I."/>
            <person name="Kim Y.M."/>
            <person name="Seo E."/>
            <person name="Kim K.T."/>
            <person name="Kim M.S."/>
            <person name="Lee J.M."/>
            <person name="Cheong K."/>
            <person name="Shin H.S."/>
            <person name="Kim S.B."/>
            <person name="Han K."/>
            <person name="Lee J."/>
            <person name="Park M."/>
            <person name="Lee H.A."/>
            <person name="Lee H.Y."/>
            <person name="Lee Y."/>
            <person name="Oh S."/>
            <person name="Lee J.H."/>
            <person name="Choi E."/>
            <person name="Choi E."/>
            <person name="Lee S.E."/>
            <person name="Jeon J."/>
            <person name="Kim H."/>
            <person name="Choi G."/>
            <person name="Song H."/>
            <person name="Lee J."/>
            <person name="Lee S.C."/>
            <person name="Kwon J.K."/>
            <person name="Lee H.Y."/>
            <person name="Koo N."/>
            <person name="Hong Y."/>
            <person name="Kim R.W."/>
            <person name="Kang W.H."/>
            <person name="Huh J.H."/>
            <person name="Kang B.C."/>
            <person name="Yang T.J."/>
            <person name="Lee Y.H."/>
            <person name="Bennetzen J.L."/>
            <person name="Choi D."/>
        </authorList>
    </citation>
    <scope>NUCLEOTIDE SEQUENCE [LARGE SCALE GENOMIC DNA]</scope>
    <source>
        <strain evidence="3">cv. CM334</strain>
    </source>
</reference>
<evidence type="ECO:0008006" key="4">
    <source>
        <dbReference type="Google" id="ProtNLM"/>
    </source>
</evidence>
<comment type="caution">
    <text evidence="2">The sequence shown here is derived from an EMBL/GenBank/DDBJ whole genome shotgun (WGS) entry which is preliminary data.</text>
</comment>
<dbReference type="PANTHER" id="PTHR33022">
    <property type="entry name" value="DUF1985 DOMAIN-CONTAINING PROTEIN"/>
    <property type="match status" value="1"/>
</dbReference>
<protein>
    <recommendedName>
        <fullName evidence="4">Ubiquitin-like protease family profile domain-containing protein</fullName>
    </recommendedName>
</protein>
<organism evidence="2 3">
    <name type="scientific">Capsicum annuum</name>
    <name type="common">Capsicum pepper</name>
    <dbReference type="NCBI Taxonomy" id="4072"/>
    <lineage>
        <taxon>Eukaryota</taxon>
        <taxon>Viridiplantae</taxon>
        <taxon>Streptophyta</taxon>
        <taxon>Embryophyta</taxon>
        <taxon>Tracheophyta</taxon>
        <taxon>Spermatophyta</taxon>
        <taxon>Magnoliopsida</taxon>
        <taxon>eudicotyledons</taxon>
        <taxon>Gunneridae</taxon>
        <taxon>Pentapetalae</taxon>
        <taxon>asterids</taxon>
        <taxon>lamiids</taxon>
        <taxon>Solanales</taxon>
        <taxon>Solanaceae</taxon>
        <taxon>Solanoideae</taxon>
        <taxon>Capsiceae</taxon>
        <taxon>Capsicum</taxon>
    </lineage>
</organism>
<dbReference type="SUPFAM" id="SSF54001">
    <property type="entry name" value="Cysteine proteinases"/>
    <property type="match status" value="1"/>
</dbReference>